<proteinExistence type="predicted"/>
<protein>
    <submittedName>
        <fullName evidence="1">Uncharacterized protein</fullName>
    </submittedName>
</protein>
<dbReference type="AlphaFoldDB" id="A0A7T2GKB4"/>
<organism evidence="1 2">
    <name type="scientific">Allosphingosinicella flava</name>
    <dbReference type="NCBI Taxonomy" id="2771430"/>
    <lineage>
        <taxon>Bacteria</taxon>
        <taxon>Pseudomonadati</taxon>
        <taxon>Pseudomonadota</taxon>
        <taxon>Alphaproteobacteria</taxon>
        <taxon>Sphingomonadales</taxon>
        <taxon>Sphingomonadaceae</taxon>
        <taxon>Allosphingosinicella</taxon>
    </lineage>
</organism>
<name>A0A7T2GKB4_9SPHN</name>
<sequence>MMLSKTQEIFMGGIGSGARRSTHIGNVEQTLALDIRILRRLGVVRPGECMCDTVHCSIGASALPVRACASI</sequence>
<gene>
    <name evidence="1" type="ORF">IC614_02125</name>
</gene>
<evidence type="ECO:0000313" key="2">
    <source>
        <dbReference type="Proteomes" id="UP000594873"/>
    </source>
</evidence>
<dbReference type="Proteomes" id="UP000594873">
    <property type="component" value="Chromosome"/>
</dbReference>
<dbReference type="KEGG" id="sflv:IC614_02125"/>
<keyword evidence="2" id="KW-1185">Reference proteome</keyword>
<accession>A0A7T2GKB4</accession>
<dbReference type="RefSeq" id="WP_200972105.1">
    <property type="nucleotide sequence ID" value="NZ_CP065592.1"/>
</dbReference>
<reference evidence="1 2" key="1">
    <citation type="submission" date="2020-11" db="EMBL/GenBank/DDBJ databases">
        <title>Genome seq and assembly of Sphingosinicella sp.</title>
        <authorList>
            <person name="Chhetri G."/>
        </authorList>
    </citation>
    <scope>NUCLEOTIDE SEQUENCE [LARGE SCALE GENOMIC DNA]</scope>
    <source>
        <strain evidence="1 2">UDD2</strain>
    </source>
</reference>
<evidence type="ECO:0000313" key="1">
    <source>
        <dbReference type="EMBL" id="QPQ55430.1"/>
    </source>
</evidence>
<dbReference type="EMBL" id="CP065592">
    <property type="protein sequence ID" value="QPQ55430.1"/>
    <property type="molecule type" value="Genomic_DNA"/>
</dbReference>